<comment type="caution">
    <text evidence="1">The sequence shown here is derived from an EMBL/GenBank/DDBJ whole genome shotgun (WGS) entry which is preliminary data.</text>
</comment>
<dbReference type="AlphaFoldDB" id="A0A8S4SMA7"/>
<accession>A0A8S4SMA7</accession>
<evidence type="ECO:0000313" key="2">
    <source>
        <dbReference type="Proteomes" id="UP000838756"/>
    </source>
</evidence>
<organism evidence="1 2">
    <name type="scientific">Pararge aegeria aegeria</name>
    <dbReference type="NCBI Taxonomy" id="348720"/>
    <lineage>
        <taxon>Eukaryota</taxon>
        <taxon>Metazoa</taxon>
        <taxon>Ecdysozoa</taxon>
        <taxon>Arthropoda</taxon>
        <taxon>Hexapoda</taxon>
        <taxon>Insecta</taxon>
        <taxon>Pterygota</taxon>
        <taxon>Neoptera</taxon>
        <taxon>Endopterygota</taxon>
        <taxon>Lepidoptera</taxon>
        <taxon>Glossata</taxon>
        <taxon>Ditrysia</taxon>
        <taxon>Papilionoidea</taxon>
        <taxon>Nymphalidae</taxon>
        <taxon>Satyrinae</taxon>
        <taxon>Satyrini</taxon>
        <taxon>Parargina</taxon>
        <taxon>Pararge</taxon>
    </lineage>
</organism>
<protein>
    <submittedName>
        <fullName evidence="1">Jg4931 protein</fullName>
    </submittedName>
</protein>
<gene>
    <name evidence="1" type="primary">jg4931</name>
    <name evidence="1" type="ORF">PAEG_LOCUS25019</name>
</gene>
<evidence type="ECO:0000313" key="1">
    <source>
        <dbReference type="EMBL" id="CAH2265681.1"/>
    </source>
</evidence>
<proteinExistence type="predicted"/>
<name>A0A8S4SMA7_9NEOP</name>
<keyword evidence="2" id="KW-1185">Reference proteome</keyword>
<reference evidence="1" key="1">
    <citation type="submission" date="2022-03" db="EMBL/GenBank/DDBJ databases">
        <authorList>
            <person name="Lindestad O."/>
        </authorList>
    </citation>
    <scope>NUCLEOTIDE SEQUENCE</scope>
</reference>
<dbReference type="EMBL" id="CAKXAJ010026290">
    <property type="protein sequence ID" value="CAH2265681.1"/>
    <property type="molecule type" value="Genomic_DNA"/>
</dbReference>
<dbReference type="Proteomes" id="UP000838756">
    <property type="component" value="Unassembled WGS sequence"/>
</dbReference>
<sequence>MALKRDRSVVLQQGIVTFFEPPRSYAMSLALSLINDDIEQSLTEVVGSMCTVVLKNLDSTVSTVSTSLLYRPGNKNSLQFQVKALRVLDISTSRPERGLYQSDPFQLYVDFNFPLTIRGSLSVVTLLITETPLNIYRLVDMIKAISSLNHQGPLPDRRHLGEGVHHTNALLFRRPFNICPVAHIAPLLTLHQSVTTL</sequence>